<dbReference type="Gene3D" id="3.90.1310.10">
    <property type="entry name" value="Penicillin-binding protein 2a (Domain 2)"/>
    <property type="match status" value="1"/>
</dbReference>
<dbReference type="SUPFAM" id="SSF56519">
    <property type="entry name" value="Penicillin binding protein dimerisation domain"/>
    <property type="match status" value="1"/>
</dbReference>
<dbReference type="SUPFAM" id="SSF56601">
    <property type="entry name" value="beta-lactamase/transpeptidase-like"/>
    <property type="match status" value="1"/>
</dbReference>
<dbReference type="RefSeq" id="WP_262874909.1">
    <property type="nucleotide sequence ID" value="NZ_BAABKW010000013.1"/>
</dbReference>
<dbReference type="Proteomes" id="UP001596507">
    <property type="component" value="Unassembled WGS sequence"/>
</dbReference>
<protein>
    <submittedName>
        <fullName evidence="6">Peptidoglycan D,D-transpeptidase FtsI family protein</fullName>
    </submittedName>
</protein>
<comment type="caution">
    <text evidence="6">The sequence shown here is derived from an EMBL/GenBank/DDBJ whole genome shotgun (WGS) entry which is preliminary data.</text>
</comment>
<organism evidence="6 7">
    <name type="scientific">Microbacterium fluvii</name>
    <dbReference type="NCBI Taxonomy" id="415215"/>
    <lineage>
        <taxon>Bacteria</taxon>
        <taxon>Bacillati</taxon>
        <taxon>Actinomycetota</taxon>
        <taxon>Actinomycetes</taxon>
        <taxon>Micrococcales</taxon>
        <taxon>Microbacteriaceae</taxon>
        <taxon>Microbacterium</taxon>
    </lineage>
</organism>
<accession>A0ABW2HJI7</accession>
<dbReference type="InterPro" id="IPR005311">
    <property type="entry name" value="PBP_dimer"/>
</dbReference>
<dbReference type="PANTHER" id="PTHR30627:SF1">
    <property type="entry name" value="PEPTIDOGLYCAN D,D-TRANSPEPTIDASE FTSI"/>
    <property type="match status" value="1"/>
</dbReference>
<comment type="similarity">
    <text evidence="2">Belongs to the transpeptidase family.</text>
</comment>
<evidence type="ECO:0000256" key="3">
    <source>
        <dbReference type="ARBA" id="ARBA00023136"/>
    </source>
</evidence>
<keyword evidence="3" id="KW-0472">Membrane</keyword>
<evidence type="ECO:0000313" key="7">
    <source>
        <dbReference type="Proteomes" id="UP001596507"/>
    </source>
</evidence>
<proteinExistence type="inferred from homology"/>
<gene>
    <name evidence="6" type="ORF">ACFQRL_13650</name>
</gene>
<dbReference type="InterPro" id="IPR036138">
    <property type="entry name" value="PBP_dimer_sf"/>
</dbReference>
<dbReference type="PANTHER" id="PTHR30627">
    <property type="entry name" value="PEPTIDOGLYCAN D,D-TRANSPEPTIDASE"/>
    <property type="match status" value="1"/>
</dbReference>
<dbReference type="Pfam" id="PF03717">
    <property type="entry name" value="PBP_dimer"/>
    <property type="match status" value="1"/>
</dbReference>
<feature type="domain" description="Penicillin-binding protein transpeptidase" evidence="4">
    <location>
        <begin position="264"/>
        <end position="566"/>
    </location>
</feature>
<name>A0ABW2HJI7_9MICO</name>
<dbReference type="InterPro" id="IPR012338">
    <property type="entry name" value="Beta-lactam/transpept-like"/>
</dbReference>
<dbReference type="Pfam" id="PF00905">
    <property type="entry name" value="Transpeptidase"/>
    <property type="match status" value="1"/>
</dbReference>
<evidence type="ECO:0000259" key="4">
    <source>
        <dbReference type="Pfam" id="PF00905"/>
    </source>
</evidence>
<dbReference type="EMBL" id="JBHTBE010000003">
    <property type="protein sequence ID" value="MFC7270004.1"/>
    <property type="molecule type" value="Genomic_DNA"/>
</dbReference>
<evidence type="ECO:0000256" key="1">
    <source>
        <dbReference type="ARBA" id="ARBA00004370"/>
    </source>
</evidence>
<dbReference type="Gene3D" id="3.30.450.330">
    <property type="match status" value="1"/>
</dbReference>
<evidence type="ECO:0000259" key="5">
    <source>
        <dbReference type="Pfam" id="PF03717"/>
    </source>
</evidence>
<reference evidence="7" key="1">
    <citation type="journal article" date="2019" name="Int. J. Syst. Evol. Microbiol.">
        <title>The Global Catalogue of Microorganisms (GCM) 10K type strain sequencing project: providing services to taxonomists for standard genome sequencing and annotation.</title>
        <authorList>
            <consortium name="The Broad Institute Genomics Platform"/>
            <consortium name="The Broad Institute Genome Sequencing Center for Infectious Disease"/>
            <person name="Wu L."/>
            <person name="Ma J."/>
        </authorList>
    </citation>
    <scope>NUCLEOTIDE SEQUENCE [LARGE SCALE GENOMIC DNA]</scope>
    <source>
        <strain evidence="7">CGMCC 1.15772</strain>
    </source>
</reference>
<feature type="domain" description="Penicillin-binding protein dimerisation" evidence="5">
    <location>
        <begin position="58"/>
        <end position="218"/>
    </location>
</feature>
<dbReference type="Gene3D" id="3.40.710.10">
    <property type="entry name" value="DD-peptidase/beta-lactamase superfamily"/>
    <property type="match status" value="1"/>
</dbReference>
<evidence type="ECO:0000256" key="2">
    <source>
        <dbReference type="ARBA" id="ARBA00007171"/>
    </source>
</evidence>
<sequence length="597" mass="63068">MSTRSTRSQRRRTVVALAVVLAVLAGFILRLVDIQVVNAQEHIQDSLDNALAGGQTLYGTRGSIVDADGRTLAGSVVEYDCQLDPLLITQIDADIVDGKSTAEPWSTVSVKIAGVTGQKAADVQQIVADALAADPDSRFAYLDKGVGTAVYRGLADLDAPYVTCFSHPARSYPDGAVAGNLVGFVSSDGEALAGMESMQNDCLTATNGKASYQVGKDGVIIPGTEVRQEAVDGGTLQLTIDSDLQWYMQQLIAEQSQNMKAKSGSIMVVEVATGKIKAAAEWPTVDPNDPGDSDVGDRASRIFTNWFEPGSTFKALTAATLIDAAGQTPLSTVTASSSEKFAGGDARVRDSYSHPAYNYTLAGVLIDSSNVGISKFSERVSKQIRYDYLKKFGIGDGSAVGFLGEQSGLVYPADEWGAQTTYNTAYGQGLTTTLPELVGAYSAIANDGVRQPLRLVESCTAADGTVTEPDLPDAVQVVSADTAEQVRDILSSVALESSNASKIKIDGYNIGVKTGTGEKINEAGTGYKAGAYFTTMIGMAPIEDPEYIVAVTLDEPTRIKSSAANASAWQKAMTQVLKTYRVMPSTTDPVKLPEFAQ</sequence>
<keyword evidence="7" id="KW-1185">Reference proteome</keyword>
<dbReference type="InterPro" id="IPR001460">
    <property type="entry name" value="PCN-bd_Tpept"/>
</dbReference>
<evidence type="ECO:0000313" key="6">
    <source>
        <dbReference type="EMBL" id="MFC7270004.1"/>
    </source>
</evidence>
<dbReference type="InterPro" id="IPR050515">
    <property type="entry name" value="Beta-lactam/transpept"/>
</dbReference>
<comment type="subcellular location">
    <subcellularLocation>
        <location evidence="1">Membrane</location>
    </subcellularLocation>
</comment>